<dbReference type="PANTHER" id="PTHR48207:SF3">
    <property type="entry name" value="SUCCINATE--HYDROXYMETHYLGLUTARATE COA-TRANSFERASE"/>
    <property type="match status" value="1"/>
</dbReference>
<comment type="similarity">
    <text evidence="1">Belongs to the CoA-transferase III family.</text>
</comment>
<reference evidence="3" key="2">
    <citation type="submission" date="2015-06" db="UniProtKB">
        <authorList>
            <consortium name="EnsemblMetazoa"/>
        </authorList>
    </citation>
    <scope>IDENTIFICATION</scope>
</reference>
<dbReference type="EnsemblMetazoa" id="tetur07g03120.1">
    <property type="protein sequence ID" value="tetur07g03120.1"/>
    <property type="gene ID" value="tetur07g03120"/>
</dbReference>
<organism evidence="3 4">
    <name type="scientific">Tetranychus urticae</name>
    <name type="common">Two-spotted spider mite</name>
    <dbReference type="NCBI Taxonomy" id="32264"/>
    <lineage>
        <taxon>Eukaryota</taxon>
        <taxon>Metazoa</taxon>
        <taxon>Ecdysozoa</taxon>
        <taxon>Arthropoda</taxon>
        <taxon>Chelicerata</taxon>
        <taxon>Arachnida</taxon>
        <taxon>Acari</taxon>
        <taxon>Acariformes</taxon>
        <taxon>Trombidiformes</taxon>
        <taxon>Prostigmata</taxon>
        <taxon>Eleutherengona</taxon>
        <taxon>Raphignathae</taxon>
        <taxon>Tetranychoidea</taxon>
        <taxon>Tetranychidae</taxon>
        <taxon>Tetranychus</taxon>
    </lineage>
</organism>
<sequence>MICPKRQVLNFFHGFKSSRLLSSSPDSTTKIQGCLSDITILDLTRILAGPFCTMLLSDLGAKVIKVEKPGKGDETRSWGPPYANGDAAYYLSINRNKKSIAVDFKKSEGLKILEKLVAQSDVFIENYIPGKLSEMGLGYDDLNKINPGIIYCSISGFGPTGPYARRAGFDVIAASMGGLLAITGPEGGAPCKVGVASTDLSTGLYAHGAILAALHQRTHTGLGMKIDCNLLSTQVSLLANLGVGYLNAGLVPQRRGTAHENVVPYQAFKCADGRYITICAGSDKMFHSICKVVFPSDEAEKVINDPKYVDNASRNVNRKELVDLIEKALARKPMQEWLKDFEGTGISYGPVNDVDLVFEDPQVIHNQSVIDVDHNKGGKIKLLGPAVKYQPLAPNLTAFREKMTSPPDVGEHTIQVLEQLGYDQKSIEQLKEKKIIQCSK</sequence>
<gene>
    <name evidence="3" type="primary">107361994</name>
</gene>
<dbReference type="InterPro" id="IPR050483">
    <property type="entry name" value="CoA-transferase_III_domain"/>
</dbReference>
<dbReference type="STRING" id="32264.T1K8Z4"/>
<dbReference type="Pfam" id="PF02515">
    <property type="entry name" value="CoA_transf_3"/>
    <property type="match status" value="1"/>
</dbReference>
<dbReference type="EMBL" id="CAEY01001886">
    <property type="status" value="NOT_ANNOTATED_CDS"/>
    <property type="molecule type" value="Genomic_DNA"/>
</dbReference>
<dbReference type="InterPro" id="IPR044855">
    <property type="entry name" value="CoA-Trfase_III_dom3_sf"/>
</dbReference>
<dbReference type="InterPro" id="IPR003673">
    <property type="entry name" value="CoA-Trfase_fam_III"/>
</dbReference>
<dbReference type="AlphaFoldDB" id="T1K8Z4"/>
<proteinExistence type="inferred from homology"/>
<dbReference type="GO" id="GO:0047369">
    <property type="term" value="F:succinate-hydroxymethylglutarate CoA-transferase activity"/>
    <property type="evidence" value="ECO:0007669"/>
    <property type="project" value="TreeGrafter"/>
</dbReference>
<keyword evidence="4" id="KW-1185">Reference proteome</keyword>
<dbReference type="PANTHER" id="PTHR48207">
    <property type="entry name" value="SUCCINATE--HYDROXYMETHYLGLUTARATE COA-TRANSFERASE"/>
    <property type="match status" value="1"/>
</dbReference>
<dbReference type="HOGENOM" id="CLU_033975_0_1_1"/>
<evidence type="ECO:0000313" key="4">
    <source>
        <dbReference type="Proteomes" id="UP000015104"/>
    </source>
</evidence>
<dbReference type="InterPro" id="IPR023606">
    <property type="entry name" value="CoA-Trfase_III_dom_1_sf"/>
</dbReference>
<dbReference type="SUPFAM" id="SSF89796">
    <property type="entry name" value="CoA-transferase family III (CaiB/BaiF)"/>
    <property type="match status" value="1"/>
</dbReference>
<dbReference type="KEGG" id="tut:107361994"/>
<dbReference type="OMA" id="IIAGPYC"/>
<evidence type="ECO:0000313" key="3">
    <source>
        <dbReference type="EnsemblMetazoa" id="tetur07g03120.1"/>
    </source>
</evidence>
<dbReference type="GO" id="GO:0005739">
    <property type="term" value="C:mitochondrion"/>
    <property type="evidence" value="ECO:0007669"/>
    <property type="project" value="TreeGrafter"/>
</dbReference>
<dbReference type="eggNOG" id="KOG3957">
    <property type="taxonomic scope" value="Eukaryota"/>
</dbReference>
<dbReference type="Gene3D" id="3.30.1540.10">
    <property type="entry name" value="formyl-coa transferase, domain 3"/>
    <property type="match status" value="1"/>
</dbReference>
<name>T1K8Z4_TETUR</name>
<dbReference type="Gene3D" id="3.40.50.10540">
    <property type="entry name" value="Crotonobetainyl-coa:carnitine coa-transferase, domain 1"/>
    <property type="match status" value="1"/>
</dbReference>
<accession>T1K8Z4</accession>
<dbReference type="Proteomes" id="UP000015104">
    <property type="component" value="Unassembled WGS sequence"/>
</dbReference>
<dbReference type="OrthoDB" id="5863171at2759"/>
<evidence type="ECO:0000256" key="1">
    <source>
        <dbReference type="ARBA" id="ARBA00008383"/>
    </source>
</evidence>
<reference evidence="4" key="1">
    <citation type="submission" date="2011-08" db="EMBL/GenBank/DDBJ databases">
        <authorList>
            <person name="Rombauts S."/>
        </authorList>
    </citation>
    <scope>NUCLEOTIDE SEQUENCE</scope>
    <source>
        <strain evidence="4">London</strain>
    </source>
</reference>
<keyword evidence="2" id="KW-0808">Transferase</keyword>
<evidence type="ECO:0000256" key="2">
    <source>
        <dbReference type="ARBA" id="ARBA00022679"/>
    </source>
</evidence>
<protein>
    <submittedName>
        <fullName evidence="3">Uncharacterized protein</fullName>
    </submittedName>
</protein>